<dbReference type="InterPro" id="IPR014225">
    <property type="entry name" value="Spore_II_D_firmicutes"/>
</dbReference>
<evidence type="ECO:0000259" key="2">
    <source>
        <dbReference type="Pfam" id="PF08486"/>
    </source>
</evidence>
<feature type="domain" description="Sporulation stage II protein D amidase enhancer LytB N-terminal" evidence="2">
    <location>
        <begin position="65"/>
        <end position="170"/>
    </location>
</feature>
<dbReference type="InterPro" id="IPR013693">
    <property type="entry name" value="SpoIID/LytB_N"/>
</dbReference>
<gene>
    <name evidence="3" type="primary">spoIID</name>
    <name evidence="3" type="ORF">OW763_14960</name>
</gene>
<dbReference type="NCBIfam" id="TIGR02669">
    <property type="entry name" value="SpoIID_LytB"/>
    <property type="match status" value="1"/>
</dbReference>
<dbReference type="PANTHER" id="PTHR30032">
    <property type="entry name" value="N-ACETYLMURAMOYL-L-ALANINE AMIDASE-RELATED"/>
    <property type="match status" value="1"/>
</dbReference>
<dbReference type="Proteomes" id="UP001078443">
    <property type="component" value="Unassembled WGS sequence"/>
</dbReference>
<comment type="caution">
    <text evidence="3">The sequence shown here is derived from an EMBL/GenBank/DDBJ whole genome shotgun (WGS) entry which is preliminary data.</text>
</comment>
<keyword evidence="1" id="KW-0812">Transmembrane</keyword>
<reference evidence="3" key="1">
    <citation type="submission" date="2022-12" db="EMBL/GenBank/DDBJ databases">
        <authorList>
            <person name="Wang J."/>
        </authorList>
    </citation>
    <scope>NUCLEOTIDE SEQUENCE</scope>
    <source>
        <strain evidence="3">HY-45-18</strain>
    </source>
</reference>
<evidence type="ECO:0000256" key="1">
    <source>
        <dbReference type="SAM" id="Phobius"/>
    </source>
</evidence>
<organism evidence="3 4">
    <name type="scientific">Clostridium aestuarii</name>
    <dbReference type="NCBI Taxonomy" id="338193"/>
    <lineage>
        <taxon>Bacteria</taxon>
        <taxon>Bacillati</taxon>
        <taxon>Bacillota</taxon>
        <taxon>Clostridia</taxon>
        <taxon>Eubacteriales</taxon>
        <taxon>Clostridiaceae</taxon>
        <taxon>Clostridium</taxon>
    </lineage>
</organism>
<sequence length="343" mass="39175">MKKVLFTIFMFFGFIVGISIMIVGIDNKKDIKNKKENEGMDSKVSIISKKYSSDELYIDVYLSKDKKIKKINIEDYVKGVVAAEMPVNFDIEALKAQAVAARTYGLSHIEMFGGKKSGKAYGGDVTDTIDCQAYISKIDRMNMWPKKYKNEYWTKLSKAVDETRNEVLTYKGELVLEPYYFSTSSGKTEDAVDVFSKEVPYLKSVDSYGEEISPKYKTEFKYTYDEFTSIINKSYSKANIKSQLIKEQLAILDRSKGKSVKKIKIGNVEITGREFREVLDLTSSNFTIEFNGNNIIVKCYGYGHGVGMSQWGAQAMAKEGKKYKEILKHYYNGVELFKLRIKN</sequence>
<keyword evidence="4" id="KW-1185">Reference proteome</keyword>
<protein>
    <submittedName>
        <fullName evidence="3">Stage II sporulation protein D</fullName>
    </submittedName>
</protein>
<dbReference type="Pfam" id="PF08486">
    <property type="entry name" value="SpoIID"/>
    <property type="match status" value="1"/>
</dbReference>
<evidence type="ECO:0000313" key="3">
    <source>
        <dbReference type="EMBL" id="MCY6485633.1"/>
    </source>
</evidence>
<feature type="transmembrane region" description="Helical" evidence="1">
    <location>
        <begin position="6"/>
        <end position="25"/>
    </location>
</feature>
<dbReference type="EMBL" id="JAPQER010000008">
    <property type="protein sequence ID" value="MCY6485633.1"/>
    <property type="molecule type" value="Genomic_DNA"/>
</dbReference>
<dbReference type="InterPro" id="IPR013486">
    <property type="entry name" value="SpoIID/LytB"/>
</dbReference>
<dbReference type="InterPro" id="IPR051922">
    <property type="entry name" value="Bact_Sporulation_Assoc"/>
</dbReference>
<keyword evidence="1" id="KW-1133">Transmembrane helix</keyword>
<dbReference type="RefSeq" id="WP_268042134.1">
    <property type="nucleotide sequence ID" value="NZ_JAPQER010000008.1"/>
</dbReference>
<keyword evidence="1" id="KW-0472">Membrane</keyword>
<accession>A0ABT4D6K2</accession>
<evidence type="ECO:0000313" key="4">
    <source>
        <dbReference type="Proteomes" id="UP001078443"/>
    </source>
</evidence>
<proteinExistence type="predicted"/>
<dbReference type="PANTHER" id="PTHR30032:SF4">
    <property type="entry name" value="AMIDASE ENHANCER"/>
    <property type="match status" value="1"/>
</dbReference>
<dbReference type="NCBIfam" id="TIGR02870">
    <property type="entry name" value="spore_II_D"/>
    <property type="match status" value="1"/>
</dbReference>
<name>A0ABT4D6K2_9CLOT</name>